<dbReference type="Proteomes" id="UP000538666">
    <property type="component" value="Unassembled WGS sequence"/>
</dbReference>
<proteinExistence type="predicted"/>
<dbReference type="AlphaFoldDB" id="A0A841JNR9"/>
<evidence type="ECO:0000256" key="1">
    <source>
        <dbReference type="SAM" id="SignalP"/>
    </source>
</evidence>
<accession>A0A841JNR9</accession>
<protein>
    <submittedName>
        <fullName evidence="2">Uncharacterized protein</fullName>
    </submittedName>
</protein>
<keyword evidence="3" id="KW-1185">Reference proteome</keyword>
<feature type="signal peptide" evidence="1">
    <location>
        <begin position="1"/>
        <end position="23"/>
    </location>
</feature>
<gene>
    <name evidence="2" type="ORF">HNQ77_000956</name>
</gene>
<keyword evidence="1" id="KW-0732">Signal</keyword>
<organism evidence="2 3">
    <name type="scientific">Silvibacterium bohemicum</name>
    <dbReference type="NCBI Taxonomy" id="1577686"/>
    <lineage>
        <taxon>Bacteria</taxon>
        <taxon>Pseudomonadati</taxon>
        <taxon>Acidobacteriota</taxon>
        <taxon>Terriglobia</taxon>
        <taxon>Terriglobales</taxon>
        <taxon>Acidobacteriaceae</taxon>
        <taxon>Silvibacterium</taxon>
    </lineage>
</organism>
<evidence type="ECO:0000313" key="3">
    <source>
        <dbReference type="Proteomes" id="UP000538666"/>
    </source>
</evidence>
<name>A0A841JNR9_9BACT</name>
<dbReference type="EMBL" id="JACHEK010000002">
    <property type="protein sequence ID" value="MBB6143012.1"/>
    <property type="molecule type" value="Genomic_DNA"/>
</dbReference>
<comment type="caution">
    <text evidence="2">The sequence shown here is derived from an EMBL/GenBank/DDBJ whole genome shotgun (WGS) entry which is preliminary data.</text>
</comment>
<feature type="chain" id="PRO_5032974323" evidence="1">
    <location>
        <begin position="24"/>
        <end position="128"/>
    </location>
</feature>
<sequence length="128" mass="14401">MSINHRFLALSLLLILGISDGMAEQASNISIVLTKKQARALEATAATPQEHLSLSVYYREQARNLGEKVRYHEEMAAMYRKNPLPFDGKMAVPMQRHCEDSISDFSKQEERATILAAFHEEKALGARP</sequence>
<evidence type="ECO:0000313" key="2">
    <source>
        <dbReference type="EMBL" id="MBB6143012.1"/>
    </source>
</evidence>
<reference evidence="2 3" key="1">
    <citation type="submission" date="2020-08" db="EMBL/GenBank/DDBJ databases">
        <title>Genomic Encyclopedia of Type Strains, Phase IV (KMG-IV): sequencing the most valuable type-strain genomes for metagenomic binning, comparative biology and taxonomic classification.</title>
        <authorList>
            <person name="Goeker M."/>
        </authorList>
    </citation>
    <scope>NUCLEOTIDE SEQUENCE [LARGE SCALE GENOMIC DNA]</scope>
    <source>
        <strain evidence="2 3">DSM 103733</strain>
    </source>
</reference>
<dbReference type="RefSeq" id="WP_050061959.1">
    <property type="nucleotide sequence ID" value="NZ_JACHEK010000002.1"/>
</dbReference>